<keyword evidence="9" id="KW-0325">Glycoprotein</keyword>
<proteinExistence type="inferred from homology"/>
<keyword evidence="5" id="KW-0812">Transmembrane</keyword>
<protein>
    <submittedName>
        <fullName evidence="11">Oidioi.mRNA.OKI2018_I69.chr1.g1545.t1.cds</fullName>
    </submittedName>
</protein>
<evidence type="ECO:0000256" key="2">
    <source>
        <dbReference type="ARBA" id="ARBA00004922"/>
    </source>
</evidence>
<evidence type="ECO:0000256" key="5">
    <source>
        <dbReference type="ARBA" id="ARBA00022692"/>
    </source>
</evidence>
<keyword evidence="6" id="KW-0735">Signal-anchor</keyword>
<sequence>MEELLEHEIQWRYLINLCGEDFPLKTNSEIVDHLKSIYPKNSINQYPMPENKLKRYKYHWSIRRQFFHEYKYVPQITFWRKSPPPNNVQIFGGLAYLMVTREFVSWMMEDEEVKQLIEWSKDTFSPDEFVWASIVAMERAPGGRTGNSKEWSRLILWTNGGSLPQCQGHARRGVCVFGSGDLAWITSRPHMFANKFDDQDDFAIQCLEEELKRRNDDRELVKNS</sequence>
<evidence type="ECO:0000256" key="1">
    <source>
        <dbReference type="ARBA" id="ARBA00004606"/>
    </source>
</evidence>
<dbReference type="Pfam" id="PF02485">
    <property type="entry name" value="Branch"/>
    <property type="match status" value="1"/>
</dbReference>
<organism evidence="11 12">
    <name type="scientific">Oikopleura dioica</name>
    <name type="common">Tunicate</name>
    <dbReference type="NCBI Taxonomy" id="34765"/>
    <lineage>
        <taxon>Eukaryota</taxon>
        <taxon>Metazoa</taxon>
        <taxon>Chordata</taxon>
        <taxon>Tunicata</taxon>
        <taxon>Appendicularia</taxon>
        <taxon>Copelata</taxon>
        <taxon>Oikopleuridae</taxon>
        <taxon>Oikopleura</taxon>
    </lineage>
</organism>
<keyword evidence="3" id="KW-0328">Glycosyltransferase</keyword>
<comment type="subcellular location">
    <subcellularLocation>
        <location evidence="1">Membrane</location>
        <topology evidence="1">Single-pass type II membrane protein</topology>
    </subcellularLocation>
</comment>
<keyword evidence="12" id="KW-1185">Reference proteome</keyword>
<evidence type="ECO:0000256" key="6">
    <source>
        <dbReference type="ARBA" id="ARBA00022968"/>
    </source>
</evidence>
<evidence type="ECO:0000256" key="9">
    <source>
        <dbReference type="ARBA" id="ARBA00023180"/>
    </source>
</evidence>
<evidence type="ECO:0000313" key="11">
    <source>
        <dbReference type="EMBL" id="CAG5104791.1"/>
    </source>
</evidence>
<dbReference type="InterPro" id="IPR003406">
    <property type="entry name" value="Glyco_trans_14"/>
</dbReference>
<accession>A0ABN7SSH6</accession>
<dbReference type="PANTHER" id="PTHR19297:SF191">
    <property type="entry name" value="PROTEIN XYLOSYLTRANSFERASE"/>
    <property type="match status" value="1"/>
</dbReference>
<keyword evidence="4" id="KW-0808">Transferase</keyword>
<evidence type="ECO:0000256" key="7">
    <source>
        <dbReference type="ARBA" id="ARBA00022989"/>
    </source>
</evidence>
<comment type="similarity">
    <text evidence="10">Belongs to the glycosyltransferase 14 family.</text>
</comment>
<reference evidence="11 12" key="1">
    <citation type="submission" date="2021-04" db="EMBL/GenBank/DDBJ databases">
        <authorList>
            <person name="Bliznina A."/>
        </authorList>
    </citation>
    <scope>NUCLEOTIDE SEQUENCE [LARGE SCALE GENOMIC DNA]</scope>
</reference>
<evidence type="ECO:0000256" key="4">
    <source>
        <dbReference type="ARBA" id="ARBA00022679"/>
    </source>
</evidence>
<comment type="pathway">
    <text evidence="2">Protein modification; protein glycosylation.</text>
</comment>
<keyword evidence="7" id="KW-1133">Transmembrane helix</keyword>
<name>A0ABN7SSH6_OIKDI</name>
<evidence type="ECO:0000256" key="8">
    <source>
        <dbReference type="ARBA" id="ARBA00023136"/>
    </source>
</evidence>
<evidence type="ECO:0000256" key="10">
    <source>
        <dbReference type="ARBA" id="ARBA00038150"/>
    </source>
</evidence>
<evidence type="ECO:0000313" key="12">
    <source>
        <dbReference type="Proteomes" id="UP001158576"/>
    </source>
</evidence>
<gene>
    <name evidence="11" type="ORF">OKIOD_LOCUS10310</name>
</gene>
<evidence type="ECO:0000256" key="3">
    <source>
        <dbReference type="ARBA" id="ARBA00022676"/>
    </source>
</evidence>
<keyword evidence="8" id="KW-0472">Membrane</keyword>
<dbReference type="PANTHER" id="PTHR19297">
    <property type="entry name" value="GLYCOSYLTRANSFERASE 14 FAMILY MEMBER"/>
    <property type="match status" value="1"/>
</dbReference>
<dbReference type="EMBL" id="OU015566">
    <property type="protein sequence ID" value="CAG5104791.1"/>
    <property type="molecule type" value="Genomic_DNA"/>
</dbReference>
<dbReference type="Proteomes" id="UP001158576">
    <property type="component" value="Chromosome 1"/>
</dbReference>